<dbReference type="InterPro" id="IPR013783">
    <property type="entry name" value="Ig-like_fold"/>
</dbReference>
<dbReference type="OrthoDB" id="179594at2"/>
<evidence type="ECO:0000313" key="1">
    <source>
        <dbReference type="EMBL" id="SFC51006.1"/>
    </source>
</evidence>
<dbReference type="EMBL" id="FOLX01000001">
    <property type="protein sequence ID" value="SFC51006.1"/>
    <property type="molecule type" value="Genomic_DNA"/>
</dbReference>
<dbReference type="Proteomes" id="UP000231644">
    <property type="component" value="Unassembled WGS sequence"/>
</dbReference>
<dbReference type="Gene3D" id="2.60.40.10">
    <property type="entry name" value="Immunoglobulins"/>
    <property type="match status" value="1"/>
</dbReference>
<evidence type="ECO:0000313" key="2">
    <source>
        <dbReference type="Proteomes" id="UP000231644"/>
    </source>
</evidence>
<name>A0A1I1JR77_9RHOB</name>
<keyword evidence="2" id="KW-1185">Reference proteome</keyword>
<dbReference type="STRING" id="517719.SAMN05421762_1157"/>
<dbReference type="AlphaFoldDB" id="A0A1I1JR77"/>
<gene>
    <name evidence="1" type="ORF">SAMN05421762_1157</name>
</gene>
<protein>
    <recommendedName>
        <fullName evidence="3">Fibronectin type-III domain-containing protein</fullName>
    </recommendedName>
</protein>
<accession>A0A1I1JR77</accession>
<reference evidence="1 2" key="1">
    <citation type="submission" date="2016-10" db="EMBL/GenBank/DDBJ databases">
        <authorList>
            <person name="de Groot N.N."/>
        </authorList>
    </citation>
    <scope>NUCLEOTIDE SEQUENCE [LARGE SCALE GENOMIC DNA]</scope>
    <source>
        <strain evidence="1 2">DSM 29619</strain>
    </source>
</reference>
<proteinExistence type="predicted"/>
<organism evidence="1 2">
    <name type="scientific">Pseudooceanicola nitratireducens</name>
    <dbReference type="NCBI Taxonomy" id="517719"/>
    <lineage>
        <taxon>Bacteria</taxon>
        <taxon>Pseudomonadati</taxon>
        <taxon>Pseudomonadota</taxon>
        <taxon>Alphaproteobacteria</taxon>
        <taxon>Rhodobacterales</taxon>
        <taxon>Paracoccaceae</taxon>
        <taxon>Pseudooceanicola</taxon>
    </lineage>
</organism>
<dbReference type="RefSeq" id="WP_093452897.1">
    <property type="nucleotide sequence ID" value="NZ_FNZG01000003.1"/>
</dbReference>
<sequence length="577" mass="63045">MTSPGTAGWVSALKHGINGHVARSFVARLVLILTCLLILPHPATAQSPRTAMPKSLTVDVQIRDGGIRLIWPTAKPRFVGNVEISRRPLGATDLESWEVIAPQAGTVMAYLDAGAAPGTPWEYRVRRIGREVVDQGYVAAGIDLPAIEDRGTALMIVDDTIAEPLAPELERFRNDLIGDGWQVTRIDAPSMRDITKNPAQVRQRADALKSQIIRARIDHTTGDFTIILIGNLPLVRSGQIAPDGHQARAFGTDLYYADIGGRWPVKPDGDLLPSILPDGKIEMSIGRIDLHNVGPEGSVPEIEMLRRYFDRNHAWRHGLWGDLRRAYAGARGHLMVEAAGLTNIVGAQALDARGHNETTDPQRWLFGVDFGKAQSKAYFEQPVEAPVFAMNFGSHKLAIDRPGNQMAAMLAHPNQTLAVAWGARPAWRLHGMAVGETIGQAQLRTVNNGPRPGEGIESIDYLPTGPYLFVYPIWGNLLGDPTLHAFPALPPSDFARRDTDHGAKLTWTVSREPGARYRLYRATGDAPFTRIGPEAIEGNSFTDPEPPEGARYMIRALVDKTANAATFQTLSTGIMTN</sequence>
<evidence type="ECO:0008006" key="3">
    <source>
        <dbReference type="Google" id="ProtNLM"/>
    </source>
</evidence>